<evidence type="ECO:0000256" key="5">
    <source>
        <dbReference type="ARBA" id="ARBA00022779"/>
    </source>
</evidence>
<evidence type="ECO:0000256" key="2">
    <source>
        <dbReference type="ARBA" id="ARBA00009226"/>
    </source>
</evidence>
<evidence type="ECO:0000259" key="7">
    <source>
        <dbReference type="Pfam" id="PF01052"/>
    </source>
</evidence>
<dbReference type="PRINTS" id="PR00956">
    <property type="entry name" value="FLGMOTORFLIN"/>
</dbReference>
<evidence type="ECO:0000256" key="3">
    <source>
        <dbReference type="ARBA" id="ARBA00022475"/>
    </source>
</evidence>
<protein>
    <submittedName>
        <fullName evidence="8">Flagellar motor switch protein FliN/FliY</fullName>
    </submittedName>
</protein>
<dbReference type="PANTHER" id="PTHR43484:SF1">
    <property type="entry name" value="FLAGELLAR MOTOR SWITCH PROTEIN FLIN"/>
    <property type="match status" value="1"/>
</dbReference>
<dbReference type="GO" id="GO:0009425">
    <property type="term" value="C:bacterial-type flagellum basal body"/>
    <property type="evidence" value="ECO:0007669"/>
    <property type="project" value="InterPro"/>
</dbReference>
<dbReference type="RefSeq" id="WP_109775279.1">
    <property type="nucleotide sequence ID" value="NZ_QGDQ01000019.1"/>
</dbReference>
<proteinExistence type="inferred from homology"/>
<evidence type="ECO:0000313" key="8">
    <source>
        <dbReference type="EMBL" id="PWJ52581.1"/>
    </source>
</evidence>
<keyword evidence="8" id="KW-0282">Flagellum</keyword>
<comment type="subcellular location">
    <subcellularLocation>
        <location evidence="1">Cell membrane</location>
        <topology evidence="1">Peripheral membrane protein</topology>
        <orientation evidence="1">Cytoplasmic side</orientation>
    </subcellularLocation>
</comment>
<dbReference type="InterPro" id="IPR012826">
    <property type="entry name" value="FliN"/>
</dbReference>
<dbReference type="AlphaFoldDB" id="A0A316A3W1"/>
<keyword evidence="6" id="KW-0472">Membrane</keyword>
<reference evidence="8 9" key="1">
    <citation type="submission" date="2018-03" db="EMBL/GenBank/DDBJ databases">
        <title>Genomic Encyclopedia of Archaeal and Bacterial Type Strains, Phase II (KMG-II): from individual species to whole genera.</title>
        <authorList>
            <person name="Goeker M."/>
        </authorList>
    </citation>
    <scope>NUCLEOTIDE SEQUENCE [LARGE SCALE GENOMIC DNA]</scope>
    <source>
        <strain evidence="8 9">DSM 44889</strain>
    </source>
</reference>
<dbReference type="InterPro" id="IPR036429">
    <property type="entry name" value="SpoA-like_sf"/>
</dbReference>
<keyword evidence="4" id="KW-0145">Chemotaxis</keyword>
<dbReference type="SUPFAM" id="SSF101801">
    <property type="entry name" value="Surface presentation of antigens (SPOA)"/>
    <property type="match status" value="1"/>
</dbReference>
<evidence type="ECO:0000256" key="4">
    <source>
        <dbReference type="ARBA" id="ARBA00022500"/>
    </source>
</evidence>
<dbReference type="Gene3D" id="2.30.330.10">
    <property type="entry name" value="SpoA-like"/>
    <property type="match status" value="1"/>
</dbReference>
<comment type="similarity">
    <text evidence="2">Belongs to the FliN/MopA/SpaO family.</text>
</comment>
<dbReference type="GO" id="GO:0005886">
    <property type="term" value="C:plasma membrane"/>
    <property type="evidence" value="ECO:0007669"/>
    <property type="project" value="UniProtKB-SubCell"/>
</dbReference>
<dbReference type="InterPro" id="IPR051469">
    <property type="entry name" value="FliN/MopA/SpaO"/>
</dbReference>
<evidence type="ECO:0000256" key="6">
    <source>
        <dbReference type="ARBA" id="ARBA00023136"/>
    </source>
</evidence>
<dbReference type="OrthoDB" id="9773459at2"/>
<dbReference type="PANTHER" id="PTHR43484">
    <property type="match status" value="1"/>
</dbReference>
<evidence type="ECO:0000313" key="9">
    <source>
        <dbReference type="Proteomes" id="UP000245469"/>
    </source>
</evidence>
<keyword evidence="9" id="KW-1185">Reference proteome</keyword>
<dbReference type="Pfam" id="PF01052">
    <property type="entry name" value="FliMN_C"/>
    <property type="match status" value="1"/>
</dbReference>
<dbReference type="NCBIfam" id="TIGR02480">
    <property type="entry name" value="fliN"/>
    <property type="match status" value="1"/>
</dbReference>
<keyword evidence="8" id="KW-0969">Cilium</keyword>
<dbReference type="Proteomes" id="UP000245469">
    <property type="component" value="Unassembled WGS sequence"/>
</dbReference>
<gene>
    <name evidence="8" type="ORF">BXY45_11976</name>
</gene>
<keyword evidence="8" id="KW-0966">Cell projection</keyword>
<keyword evidence="3" id="KW-1003">Cell membrane</keyword>
<dbReference type="InterPro" id="IPR001543">
    <property type="entry name" value="FliN-like_C"/>
</dbReference>
<keyword evidence="5" id="KW-0283">Flagellar rotation</keyword>
<name>A0A316A3W1_9ACTN</name>
<comment type="caution">
    <text evidence="8">The sequence shown here is derived from an EMBL/GenBank/DDBJ whole genome shotgun (WGS) entry which is preliminary data.</text>
</comment>
<organism evidence="8 9">
    <name type="scientific">Quadrisphaera granulorum</name>
    <dbReference type="NCBI Taxonomy" id="317664"/>
    <lineage>
        <taxon>Bacteria</taxon>
        <taxon>Bacillati</taxon>
        <taxon>Actinomycetota</taxon>
        <taxon>Actinomycetes</taxon>
        <taxon>Kineosporiales</taxon>
        <taxon>Kineosporiaceae</taxon>
        <taxon>Quadrisphaera</taxon>
    </lineage>
</organism>
<evidence type="ECO:0000256" key="1">
    <source>
        <dbReference type="ARBA" id="ARBA00004413"/>
    </source>
</evidence>
<dbReference type="GO" id="GO:0003774">
    <property type="term" value="F:cytoskeletal motor activity"/>
    <property type="evidence" value="ECO:0007669"/>
    <property type="project" value="InterPro"/>
</dbReference>
<sequence length="252" mass="24656">MSTATFTPASLEQLTAAANAAAGLLPSPTPLVLGPTDGSLAPAADATGTAVVVPFTGGTSGVVTVIVDGGLQEALASAEGGPLSLAEALAPALDAAVAALGPAVSAPAEILDAADAVARGAETGVVWAPLVGGEGGDVVAWLGLSVSSTSPSAPTATASPLAASLPTQRSGSGMHLLRDVEMVLTVELGRTRMSVKELLALTPGSVIELDRAAGAPADLMVNGRLLARGEVVVVDEDYGLRITEIIQPGAEG</sequence>
<dbReference type="GO" id="GO:0006935">
    <property type="term" value="P:chemotaxis"/>
    <property type="evidence" value="ECO:0007669"/>
    <property type="project" value="UniProtKB-KW"/>
</dbReference>
<dbReference type="InterPro" id="IPR001172">
    <property type="entry name" value="FliN_T3SS_HrcQb"/>
</dbReference>
<accession>A0A316A3W1</accession>
<feature type="domain" description="Flagellar motor switch protein FliN-like C-terminal" evidence="7">
    <location>
        <begin position="177"/>
        <end position="246"/>
    </location>
</feature>
<dbReference type="GO" id="GO:0071973">
    <property type="term" value="P:bacterial-type flagellum-dependent cell motility"/>
    <property type="evidence" value="ECO:0007669"/>
    <property type="project" value="InterPro"/>
</dbReference>
<dbReference type="EMBL" id="QGDQ01000019">
    <property type="protein sequence ID" value="PWJ52581.1"/>
    <property type="molecule type" value="Genomic_DNA"/>
</dbReference>